<organism evidence="2 3">
    <name type="scientific">Kocuria coralli</name>
    <dbReference type="NCBI Taxonomy" id="1461025"/>
    <lineage>
        <taxon>Bacteria</taxon>
        <taxon>Bacillati</taxon>
        <taxon>Actinomycetota</taxon>
        <taxon>Actinomycetes</taxon>
        <taxon>Micrococcales</taxon>
        <taxon>Micrococcaceae</taxon>
        <taxon>Kocuria</taxon>
    </lineage>
</organism>
<keyword evidence="2" id="KW-0269">Exonuclease</keyword>
<evidence type="ECO:0000259" key="1">
    <source>
        <dbReference type="Pfam" id="PF03372"/>
    </source>
</evidence>
<dbReference type="Proteomes" id="UP000325957">
    <property type="component" value="Unassembled WGS sequence"/>
</dbReference>
<keyword evidence="2" id="KW-0378">Hydrolase</keyword>
<dbReference type="OrthoDB" id="3436161at2"/>
<keyword evidence="3" id="KW-1185">Reference proteome</keyword>
<reference evidence="2 3" key="1">
    <citation type="submission" date="2019-05" db="EMBL/GenBank/DDBJ databases">
        <title>Kocuria coralli sp. nov., a novel actinobacterium isolated from coral reef seawater.</title>
        <authorList>
            <person name="Li J."/>
        </authorList>
    </citation>
    <scope>NUCLEOTIDE SEQUENCE [LARGE SCALE GENOMIC DNA]</scope>
    <source>
        <strain evidence="2 3">SCSIO 13007</strain>
    </source>
</reference>
<dbReference type="Gene3D" id="3.60.10.10">
    <property type="entry name" value="Endonuclease/exonuclease/phosphatase"/>
    <property type="match status" value="1"/>
</dbReference>
<evidence type="ECO:0000313" key="2">
    <source>
        <dbReference type="EMBL" id="KAA9394770.1"/>
    </source>
</evidence>
<dbReference type="GO" id="GO:0006506">
    <property type="term" value="P:GPI anchor biosynthetic process"/>
    <property type="evidence" value="ECO:0007669"/>
    <property type="project" value="TreeGrafter"/>
</dbReference>
<protein>
    <submittedName>
        <fullName evidence="2">Endonuclease/exonuclease/phosphatase family protein</fullName>
    </submittedName>
</protein>
<dbReference type="InterPro" id="IPR051916">
    <property type="entry name" value="GPI-anchor_lipid_remodeler"/>
</dbReference>
<dbReference type="RefSeq" id="WP_158033083.1">
    <property type="nucleotide sequence ID" value="NZ_ML708613.1"/>
</dbReference>
<dbReference type="InterPro" id="IPR036691">
    <property type="entry name" value="Endo/exonu/phosph_ase_sf"/>
</dbReference>
<dbReference type="PANTHER" id="PTHR14859:SF1">
    <property type="entry name" value="PGAP2-INTERACTING PROTEIN"/>
    <property type="match status" value="1"/>
</dbReference>
<keyword evidence="2" id="KW-0540">Nuclease</keyword>
<dbReference type="Pfam" id="PF03372">
    <property type="entry name" value="Exo_endo_phos"/>
    <property type="match status" value="1"/>
</dbReference>
<dbReference type="EMBL" id="SZWF01000004">
    <property type="protein sequence ID" value="KAA9394770.1"/>
    <property type="molecule type" value="Genomic_DNA"/>
</dbReference>
<comment type="caution">
    <text evidence="2">The sequence shown here is derived from an EMBL/GenBank/DDBJ whole genome shotgun (WGS) entry which is preliminary data.</text>
</comment>
<dbReference type="InterPro" id="IPR005135">
    <property type="entry name" value="Endo/exonuclease/phosphatase"/>
</dbReference>
<keyword evidence="2" id="KW-0255">Endonuclease</keyword>
<dbReference type="GO" id="GO:0004519">
    <property type="term" value="F:endonuclease activity"/>
    <property type="evidence" value="ECO:0007669"/>
    <property type="project" value="UniProtKB-KW"/>
</dbReference>
<accession>A0A5J5KZK0</accession>
<sequence length="255" mass="28595">MKIISYSIFEGVANTRTELTDYIIEQAPDVLCLQEANGWEENDQQIAKEFGEEIGLPNLVFGVSNTPYHLAIYSREPFIDTEVHTDGILHCAIHASVHHGEDVLHLWNVHLDPRTEDDRLKESDLLLSLMDPDQDQQVLAMGDFNSLSPRDDYPDDLLEDLLAQGVTKFGEDELRFDVMENFSSGGMTDVAQEQGTADWSVPTPVNDDEDHAARLRLDYVLANDKALPIVQSAVVEKNDTTDQISDHYPVVISLS</sequence>
<name>A0A5J5KZK0_9MICC</name>
<gene>
    <name evidence="2" type="ORF">FCK90_04330</name>
</gene>
<dbReference type="AlphaFoldDB" id="A0A5J5KZK0"/>
<dbReference type="GO" id="GO:0004527">
    <property type="term" value="F:exonuclease activity"/>
    <property type="evidence" value="ECO:0007669"/>
    <property type="project" value="UniProtKB-KW"/>
</dbReference>
<feature type="domain" description="Endonuclease/exonuclease/phosphatase" evidence="1">
    <location>
        <begin position="14"/>
        <end position="247"/>
    </location>
</feature>
<evidence type="ECO:0000313" key="3">
    <source>
        <dbReference type="Proteomes" id="UP000325957"/>
    </source>
</evidence>
<proteinExistence type="predicted"/>
<dbReference type="SUPFAM" id="SSF56219">
    <property type="entry name" value="DNase I-like"/>
    <property type="match status" value="1"/>
</dbReference>
<dbReference type="GO" id="GO:0016020">
    <property type="term" value="C:membrane"/>
    <property type="evidence" value="ECO:0007669"/>
    <property type="project" value="GOC"/>
</dbReference>
<dbReference type="PANTHER" id="PTHR14859">
    <property type="entry name" value="CALCOFLUOR WHITE HYPERSENSITIVE PROTEIN PRECURSOR"/>
    <property type="match status" value="1"/>
</dbReference>